<dbReference type="SUPFAM" id="SSF57756">
    <property type="entry name" value="Retrovirus zinc finger-like domains"/>
    <property type="match status" value="1"/>
</dbReference>
<organism evidence="3 4">
    <name type="scientific">Hibiscus sabdariffa</name>
    <name type="common">roselle</name>
    <dbReference type="NCBI Taxonomy" id="183260"/>
    <lineage>
        <taxon>Eukaryota</taxon>
        <taxon>Viridiplantae</taxon>
        <taxon>Streptophyta</taxon>
        <taxon>Embryophyta</taxon>
        <taxon>Tracheophyta</taxon>
        <taxon>Spermatophyta</taxon>
        <taxon>Magnoliopsida</taxon>
        <taxon>eudicotyledons</taxon>
        <taxon>Gunneridae</taxon>
        <taxon>Pentapetalae</taxon>
        <taxon>rosids</taxon>
        <taxon>malvids</taxon>
        <taxon>Malvales</taxon>
        <taxon>Malvaceae</taxon>
        <taxon>Malvoideae</taxon>
        <taxon>Hibiscus</taxon>
    </lineage>
</organism>
<protein>
    <recommendedName>
        <fullName evidence="2">CCHC-type domain-containing protein</fullName>
    </recommendedName>
</protein>
<dbReference type="InterPro" id="IPR036875">
    <property type="entry name" value="Znf_CCHC_sf"/>
</dbReference>
<proteinExistence type="predicted"/>
<evidence type="ECO:0000313" key="4">
    <source>
        <dbReference type="Proteomes" id="UP001472677"/>
    </source>
</evidence>
<evidence type="ECO:0000259" key="2">
    <source>
        <dbReference type="PROSITE" id="PS50158"/>
    </source>
</evidence>
<keyword evidence="1" id="KW-0479">Metal-binding</keyword>
<dbReference type="Proteomes" id="UP001472677">
    <property type="component" value="Unassembled WGS sequence"/>
</dbReference>
<name>A0ABR2G249_9ROSI</name>
<comment type="caution">
    <text evidence="3">The sequence shown here is derived from an EMBL/GenBank/DDBJ whole genome shotgun (WGS) entry which is preliminary data.</text>
</comment>
<dbReference type="InterPro" id="IPR001878">
    <property type="entry name" value="Znf_CCHC"/>
</dbReference>
<evidence type="ECO:0000313" key="3">
    <source>
        <dbReference type="EMBL" id="KAK8593111.1"/>
    </source>
</evidence>
<gene>
    <name evidence="3" type="ORF">V6N12_045198</name>
</gene>
<reference evidence="3 4" key="1">
    <citation type="journal article" date="2024" name="G3 (Bethesda)">
        <title>Genome assembly of Hibiscus sabdariffa L. provides insights into metabolisms of medicinal natural products.</title>
        <authorList>
            <person name="Kim T."/>
        </authorList>
    </citation>
    <scope>NUCLEOTIDE SEQUENCE [LARGE SCALE GENOMIC DNA]</scope>
    <source>
        <strain evidence="3">TK-2024</strain>
        <tissue evidence="3">Old leaves</tissue>
    </source>
</reference>
<sequence>MQTSDKSDAHELHIPLDSSLLDDPMHVVDKGKPATYKDSLLKDIVLSAMSDTEFFDDDDIDILDGDVVRVNIDLDKPLVSKLVLNGRIRMVEYESIPLICFHCGKYGHLQEACPSLYGNEEHDFPAPQTSVTETKK</sequence>
<dbReference type="InterPro" id="IPR040256">
    <property type="entry name" value="At4g02000-like"/>
</dbReference>
<accession>A0ABR2G249</accession>
<dbReference type="SMART" id="SM00343">
    <property type="entry name" value="ZnF_C2HC"/>
    <property type="match status" value="1"/>
</dbReference>
<evidence type="ECO:0000256" key="1">
    <source>
        <dbReference type="PROSITE-ProRule" id="PRU00047"/>
    </source>
</evidence>
<feature type="domain" description="CCHC-type" evidence="2">
    <location>
        <begin position="100"/>
        <end position="115"/>
    </location>
</feature>
<dbReference type="PANTHER" id="PTHR31286">
    <property type="entry name" value="GLYCINE-RICH CELL WALL STRUCTURAL PROTEIN 1.8-LIKE"/>
    <property type="match status" value="1"/>
</dbReference>
<keyword evidence="1" id="KW-0863">Zinc-finger</keyword>
<dbReference type="EMBL" id="JBBPBM010000003">
    <property type="protein sequence ID" value="KAK8593111.1"/>
    <property type="molecule type" value="Genomic_DNA"/>
</dbReference>
<dbReference type="PANTHER" id="PTHR31286:SF99">
    <property type="entry name" value="DUF4283 DOMAIN-CONTAINING PROTEIN"/>
    <property type="match status" value="1"/>
</dbReference>
<keyword evidence="1" id="KW-0862">Zinc</keyword>
<dbReference type="PROSITE" id="PS50158">
    <property type="entry name" value="ZF_CCHC"/>
    <property type="match status" value="1"/>
</dbReference>
<keyword evidence="4" id="KW-1185">Reference proteome</keyword>